<dbReference type="Pfam" id="PF05615">
    <property type="entry name" value="THOC7"/>
    <property type="match status" value="1"/>
</dbReference>
<reference evidence="9" key="1">
    <citation type="submission" date="2025-08" db="UniProtKB">
        <authorList>
            <consortium name="RefSeq"/>
        </authorList>
    </citation>
    <scope>IDENTIFICATION</scope>
    <source>
        <tissue evidence="9">Muscle</tissue>
    </source>
</reference>
<feature type="compositionally biased region" description="Pro residues" evidence="7">
    <location>
        <begin position="91"/>
        <end position="103"/>
    </location>
</feature>
<feature type="region of interest" description="Disordered" evidence="7">
    <location>
        <begin position="1"/>
        <end position="116"/>
    </location>
</feature>
<dbReference type="GeneID" id="113988925"/>
<organism evidence="8 9">
    <name type="scientific">Pipra filicauda</name>
    <name type="common">Wire-tailed manakin</name>
    <dbReference type="NCBI Taxonomy" id="649802"/>
    <lineage>
        <taxon>Eukaryota</taxon>
        <taxon>Metazoa</taxon>
        <taxon>Chordata</taxon>
        <taxon>Craniata</taxon>
        <taxon>Vertebrata</taxon>
        <taxon>Euteleostomi</taxon>
        <taxon>Archelosauria</taxon>
        <taxon>Archosauria</taxon>
        <taxon>Dinosauria</taxon>
        <taxon>Saurischia</taxon>
        <taxon>Theropoda</taxon>
        <taxon>Coelurosauria</taxon>
        <taxon>Aves</taxon>
        <taxon>Neognathae</taxon>
        <taxon>Neoaves</taxon>
        <taxon>Telluraves</taxon>
        <taxon>Australaves</taxon>
        <taxon>Passeriformes</taxon>
        <taxon>Pipridae</taxon>
        <taxon>Pipra</taxon>
    </lineage>
</organism>
<dbReference type="AlphaFoldDB" id="A0A6J2GUE1"/>
<evidence type="ECO:0000256" key="5">
    <source>
        <dbReference type="ARBA" id="ARBA00046174"/>
    </source>
</evidence>
<feature type="region of interest" description="Disordered" evidence="7">
    <location>
        <begin position="325"/>
        <end position="346"/>
    </location>
</feature>
<dbReference type="InParanoid" id="A0A6J2GUE1"/>
<sequence>MAPQGGHPKPGAWRKGGRAAPHPGGLDGAAPCAGGMAGRPGGGRRGRCGWRGRGGGAWLRDRRFPPPSGAHLAGPPLARGPVPRGARGSPARPPRAARPPPAGSGPSSRRLPLHGRRSRRLHCGKLTSLAAAAAPPAPALSAMGAVTDDEVIRKRLLIDGDGAGDDRRINLLVKSFIKWCNSGSQEEGYSQYQRMLSTLSQCEFSMGKTLLVYDMNLREMENYEKIYKDIENSIAAAHEKISECKKQILQAKRIRKNRQEYDALAKVIQHHPDRHETLKQLEALGKELQNLSHIKENVEDKLELRRKQFHVLLSTIHELQQTLENDEKLSEAEESQETQMEAEAKQ</sequence>
<accession>A0A6J2GUE1</accession>
<evidence type="ECO:0000313" key="8">
    <source>
        <dbReference type="Proteomes" id="UP000504627"/>
    </source>
</evidence>
<dbReference type="RefSeq" id="XP_027578826.2">
    <property type="nucleotide sequence ID" value="XM_027723025.2"/>
</dbReference>
<dbReference type="PANTHER" id="PTHR23405:SF5">
    <property type="entry name" value="THO COMPLEX SUBUNIT 7 HOMOLOG"/>
    <property type="match status" value="1"/>
</dbReference>
<evidence type="ECO:0000256" key="1">
    <source>
        <dbReference type="ARBA" id="ARBA00004123"/>
    </source>
</evidence>
<dbReference type="PANTHER" id="PTHR23405">
    <property type="entry name" value="MAINTENANCE OF KILLER 16 MAK16 PROTEIN-RELATED"/>
    <property type="match status" value="1"/>
</dbReference>
<dbReference type="CTD" id="80145"/>
<feature type="compositionally biased region" description="Low complexity" evidence="7">
    <location>
        <begin position="72"/>
        <end position="90"/>
    </location>
</feature>
<evidence type="ECO:0000313" key="9">
    <source>
        <dbReference type="RefSeq" id="XP_027578826.2"/>
    </source>
</evidence>
<dbReference type="Proteomes" id="UP000504627">
    <property type="component" value="Unplaced"/>
</dbReference>
<dbReference type="InterPro" id="IPR008501">
    <property type="entry name" value="THOC7/Mft1"/>
</dbReference>
<name>A0A6J2GUE1_9PASS</name>
<keyword evidence="4" id="KW-0539">Nucleus</keyword>
<proteinExistence type="inferred from homology"/>
<protein>
    <submittedName>
        <fullName evidence="9">THO complex subunit 7 homolog</fullName>
    </submittedName>
</protein>
<comment type="similarity">
    <text evidence="2">Belongs to the THOC7 family.</text>
</comment>
<feature type="coiled-coil region" evidence="6">
    <location>
        <begin position="220"/>
        <end position="247"/>
    </location>
</feature>
<comment type="function">
    <text evidence="5">Component of the THO subcomplex of the TREX complex which is thought to couple mRNA transcription, processing and nuclear export, and which specifically associates with spliced mRNA and not with unspliced pre-mRNA. Required for efficient export of polyadenylated RNA. Plays a key structural role in the oligomerization of the THO-DDX39B complex. TREX is recruited to spliced mRNAs by a transcription-independent mechanism, binds to mRNA upstream of the exon-junction complex (EJC) and is recruited in a splicing- and cap-dependent manner to a region near the 5' end of the mRNA where it functions in mRNA export to the cytoplasm via the TAP/NXF1 pathway.</text>
</comment>
<evidence type="ECO:0000256" key="7">
    <source>
        <dbReference type="SAM" id="MobiDB-lite"/>
    </source>
</evidence>
<evidence type="ECO:0000256" key="3">
    <source>
        <dbReference type="ARBA" id="ARBA00023054"/>
    </source>
</evidence>
<gene>
    <name evidence="9" type="primary">THOC7</name>
</gene>
<evidence type="ECO:0000256" key="6">
    <source>
        <dbReference type="SAM" id="Coils"/>
    </source>
</evidence>
<dbReference type="GO" id="GO:0000445">
    <property type="term" value="C:THO complex part of transcription export complex"/>
    <property type="evidence" value="ECO:0007669"/>
    <property type="project" value="InterPro"/>
</dbReference>
<keyword evidence="3 6" id="KW-0175">Coiled coil</keyword>
<dbReference type="GO" id="GO:0006406">
    <property type="term" value="P:mRNA export from nucleus"/>
    <property type="evidence" value="ECO:0007669"/>
    <property type="project" value="TreeGrafter"/>
</dbReference>
<evidence type="ECO:0000256" key="2">
    <source>
        <dbReference type="ARBA" id="ARBA00006482"/>
    </source>
</evidence>
<keyword evidence="8" id="KW-1185">Reference proteome</keyword>
<dbReference type="GO" id="GO:0006397">
    <property type="term" value="P:mRNA processing"/>
    <property type="evidence" value="ECO:0007669"/>
    <property type="project" value="InterPro"/>
</dbReference>
<evidence type="ECO:0000256" key="4">
    <source>
        <dbReference type="ARBA" id="ARBA00023242"/>
    </source>
</evidence>
<comment type="subcellular location">
    <subcellularLocation>
        <location evidence="1">Nucleus</location>
    </subcellularLocation>
</comment>